<feature type="active site" description="Proton acceptor" evidence="7">
    <location>
        <position position="221"/>
    </location>
</feature>
<dbReference type="InterPro" id="IPR051464">
    <property type="entry name" value="Peptidase_M42_aminopept"/>
</dbReference>
<dbReference type="GO" id="GO:0004177">
    <property type="term" value="F:aminopeptidase activity"/>
    <property type="evidence" value="ECO:0007669"/>
    <property type="project" value="UniProtKB-UniRule"/>
</dbReference>
<dbReference type="GO" id="GO:0006508">
    <property type="term" value="P:proteolysis"/>
    <property type="evidence" value="ECO:0007669"/>
    <property type="project" value="UniProtKB-KW"/>
</dbReference>
<sequence>MEINTQYILDNMVKYINIQSPSGKTAEIIEELKKQFEDMGIKTIKTKKGALIATIEGENDDKQKTISAHVDTLGAMVKAIKQNGRLKFVRIAGGTFNTLEGANVFVETRHGKKVRGTILPVKASTHIFPSNSRNDSRTEENMEVRLDERVNSKEDVLDLGINVGDYIHIDTLTEITESGFIKSRYLDNKAAVGIVLGICKYFKDNNIKPKYTVNFLMSNYEEVGHGISFVPEKTEEFIAIDIGTVGGEQASDEFSVSIAAKDGVTPYDYELRNKLVDIAEKNNISYNVDVYNSYSSDATQGIKMGHDFKFACIGPGVDATHHYERTHIEAIENTTKLLIKYI</sequence>
<comment type="similarity">
    <text evidence="1 6">Belongs to the peptidase M42 family.</text>
</comment>
<keyword evidence="10" id="KW-1185">Reference proteome</keyword>
<accession>A0A151B490</accession>
<evidence type="ECO:0000256" key="4">
    <source>
        <dbReference type="ARBA" id="ARBA00022723"/>
    </source>
</evidence>
<keyword evidence="5 9" id="KW-0378">Hydrolase</keyword>
<evidence type="ECO:0000256" key="5">
    <source>
        <dbReference type="ARBA" id="ARBA00022801"/>
    </source>
</evidence>
<dbReference type="PIRSF" id="PIRSF001123">
    <property type="entry name" value="PepA_GA"/>
    <property type="match status" value="1"/>
</dbReference>
<dbReference type="EMBL" id="LTBA01000011">
    <property type="protein sequence ID" value="KYH34706.1"/>
    <property type="molecule type" value="Genomic_DNA"/>
</dbReference>
<proteinExistence type="inferred from homology"/>
<dbReference type="RefSeq" id="WP_066824270.1">
    <property type="nucleotide sequence ID" value="NZ_LTBA01000011.1"/>
</dbReference>
<comment type="caution">
    <text evidence="9">The sequence shown here is derived from an EMBL/GenBank/DDBJ whole genome shotgun (WGS) entry which is preliminary data.</text>
</comment>
<dbReference type="SUPFAM" id="SSF101821">
    <property type="entry name" value="Aminopeptidase/glucanase lid domain"/>
    <property type="match status" value="1"/>
</dbReference>
<dbReference type="Gene3D" id="3.40.630.10">
    <property type="entry name" value="Zn peptidases"/>
    <property type="match status" value="1"/>
</dbReference>
<reference evidence="9 10" key="1">
    <citation type="submission" date="2016-02" db="EMBL/GenBank/DDBJ databases">
        <title>Genome sequence of Clostridium tepidiprofundi DSM 19306.</title>
        <authorList>
            <person name="Poehlein A."/>
            <person name="Daniel R."/>
        </authorList>
    </citation>
    <scope>NUCLEOTIDE SEQUENCE [LARGE SCALE GENOMIC DNA]</scope>
    <source>
        <strain evidence="9 10">DSM 19306</strain>
    </source>
</reference>
<feature type="binding site" evidence="8">
    <location>
        <position position="187"/>
    </location>
    <ligand>
        <name>Zn(2+)</name>
        <dbReference type="ChEBI" id="CHEBI:29105"/>
        <label>1</label>
    </ligand>
</feature>
<gene>
    <name evidence="9" type="primary">ysdC_1</name>
    <name evidence="9" type="ORF">CLTEP_13030</name>
</gene>
<dbReference type="InterPro" id="IPR023367">
    <property type="entry name" value="Peptidase_M42_dom2"/>
</dbReference>
<dbReference type="PATRIC" id="fig|1121338.3.peg.1339"/>
<feature type="binding site" evidence="8">
    <location>
        <position position="241"/>
    </location>
    <ligand>
        <name>Zn(2+)</name>
        <dbReference type="ChEBI" id="CHEBI:29105"/>
        <label>1</label>
    </ligand>
</feature>
<dbReference type="PANTHER" id="PTHR32481">
    <property type="entry name" value="AMINOPEPTIDASE"/>
    <property type="match status" value="1"/>
</dbReference>
<evidence type="ECO:0000313" key="9">
    <source>
        <dbReference type="EMBL" id="KYH34706.1"/>
    </source>
</evidence>
<dbReference type="GO" id="GO:0046872">
    <property type="term" value="F:metal ion binding"/>
    <property type="evidence" value="ECO:0007669"/>
    <property type="project" value="UniProtKB-UniRule"/>
</dbReference>
<evidence type="ECO:0000256" key="8">
    <source>
        <dbReference type="PIRSR" id="PIRSR001123-2"/>
    </source>
</evidence>
<keyword evidence="2 9" id="KW-0031">Aminopeptidase</keyword>
<organism evidence="9 10">
    <name type="scientific">Clostridium tepidiprofundi DSM 19306</name>
    <dbReference type="NCBI Taxonomy" id="1121338"/>
    <lineage>
        <taxon>Bacteria</taxon>
        <taxon>Bacillati</taxon>
        <taxon>Bacillota</taxon>
        <taxon>Clostridia</taxon>
        <taxon>Eubacteriales</taxon>
        <taxon>Clostridiaceae</taxon>
        <taxon>Clostridium</taxon>
    </lineage>
</organism>
<protein>
    <submittedName>
        <fullName evidence="9">Putative aminopeptidase YsdC</fullName>
        <ecNumber evidence="9">3.4.11.-</ecNumber>
    </submittedName>
</protein>
<feature type="binding site" evidence="8">
    <location>
        <position position="321"/>
    </location>
    <ligand>
        <name>Zn(2+)</name>
        <dbReference type="ChEBI" id="CHEBI:29105"/>
        <label>2</label>
    </ligand>
</feature>
<dbReference type="STRING" id="1121338.CLTEP_13030"/>
<evidence type="ECO:0000313" key="10">
    <source>
        <dbReference type="Proteomes" id="UP000075531"/>
    </source>
</evidence>
<dbReference type="PANTHER" id="PTHR32481:SF7">
    <property type="entry name" value="AMINOPEPTIDASE YHFE-RELATED"/>
    <property type="match status" value="1"/>
</dbReference>
<dbReference type="AlphaFoldDB" id="A0A151B490"/>
<dbReference type="CDD" id="cd05657">
    <property type="entry name" value="M42_glucanase_like"/>
    <property type="match status" value="1"/>
</dbReference>
<evidence type="ECO:0000256" key="2">
    <source>
        <dbReference type="ARBA" id="ARBA00022438"/>
    </source>
</evidence>
<keyword evidence="3" id="KW-0645">Protease</keyword>
<dbReference type="Pfam" id="PF05343">
    <property type="entry name" value="Peptidase_M42"/>
    <property type="match status" value="1"/>
</dbReference>
<evidence type="ECO:0000256" key="3">
    <source>
        <dbReference type="ARBA" id="ARBA00022670"/>
    </source>
</evidence>
<keyword evidence="4 8" id="KW-0479">Metal-binding</keyword>
<evidence type="ECO:0000256" key="6">
    <source>
        <dbReference type="PIRNR" id="PIRNR001123"/>
    </source>
</evidence>
<name>A0A151B490_9CLOT</name>
<dbReference type="InterPro" id="IPR008007">
    <property type="entry name" value="Peptidase_M42"/>
</dbReference>
<dbReference type="SUPFAM" id="SSF53187">
    <property type="entry name" value="Zn-dependent exopeptidases"/>
    <property type="match status" value="1"/>
</dbReference>
<comment type="cofactor">
    <cofactor evidence="8">
        <name>a divalent metal cation</name>
        <dbReference type="ChEBI" id="CHEBI:60240"/>
    </cofactor>
    <text evidence="8">Binds 2 divalent metal cations per subunit.</text>
</comment>
<dbReference type="Proteomes" id="UP000075531">
    <property type="component" value="Unassembled WGS sequence"/>
</dbReference>
<feature type="binding site" evidence="8">
    <location>
        <position position="187"/>
    </location>
    <ligand>
        <name>Zn(2+)</name>
        <dbReference type="ChEBI" id="CHEBI:29105"/>
        <label>2</label>
    </ligand>
</feature>
<dbReference type="Gene3D" id="2.40.30.40">
    <property type="entry name" value="Peptidase M42, domain 2"/>
    <property type="match status" value="1"/>
</dbReference>
<dbReference type="EC" id="3.4.11.-" evidence="9"/>
<feature type="binding site" evidence="8">
    <location>
        <position position="69"/>
    </location>
    <ligand>
        <name>Zn(2+)</name>
        <dbReference type="ChEBI" id="CHEBI:29105"/>
        <label>1</label>
    </ligand>
</feature>
<feature type="binding site" evidence="8">
    <location>
        <position position="222"/>
    </location>
    <ligand>
        <name>Zn(2+)</name>
        <dbReference type="ChEBI" id="CHEBI:29105"/>
        <label>2</label>
    </ligand>
</feature>
<evidence type="ECO:0000256" key="1">
    <source>
        <dbReference type="ARBA" id="ARBA00006272"/>
    </source>
</evidence>
<evidence type="ECO:0000256" key="7">
    <source>
        <dbReference type="PIRSR" id="PIRSR001123-1"/>
    </source>
</evidence>
<dbReference type="OrthoDB" id="361940at2"/>